<feature type="compositionally biased region" description="Basic and acidic residues" evidence="1">
    <location>
        <begin position="517"/>
        <end position="528"/>
    </location>
</feature>
<reference evidence="2" key="1">
    <citation type="journal article" date="2020" name="bioRxiv">
        <title>Chromosome-level reference genome of the European wasp spider Argiope bruennichi: a resource for studies on range expansion and evolutionary adaptation.</title>
        <authorList>
            <person name="Sheffer M.M."/>
            <person name="Hoppe A."/>
            <person name="Krehenwinkel H."/>
            <person name="Uhl G."/>
            <person name="Kuss A.W."/>
            <person name="Jensen L."/>
            <person name="Jensen C."/>
            <person name="Gillespie R.G."/>
            <person name="Hoff K.J."/>
            <person name="Prost S."/>
        </authorList>
    </citation>
    <scope>NUCLEOTIDE SEQUENCE</scope>
</reference>
<proteinExistence type="predicted"/>
<reference evidence="2" key="2">
    <citation type="submission" date="2020-06" db="EMBL/GenBank/DDBJ databases">
        <authorList>
            <person name="Sheffer M."/>
        </authorList>
    </citation>
    <scope>NUCLEOTIDE SEQUENCE</scope>
</reference>
<feature type="region of interest" description="Disordered" evidence="1">
    <location>
        <begin position="361"/>
        <end position="613"/>
    </location>
</feature>
<evidence type="ECO:0000256" key="1">
    <source>
        <dbReference type="SAM" id="MobiDB-lite"/>
    </source>
</evidence>
<sequence length="613" mass="66880">MSTQDKDPRGKKDTPSESNESHSDSEVEKAEENLDHLKLQERSSKEEDSDESRSSFPSNQERTIVSEEGPQTVPIAKSWKLKESHEPFSDVQSDPGPQASCGFDLQEEKNVESKGFSESTESVTAESTPSYVSPPPTESLLDPPPIPPRREGLLQNMPPPIPPKRYDLIRKLWHQSSSKSEGTPTLEGIASIVSEEATCSGGSGNFQEGQPSNVVPYLVRDLVRDISEASDSNISDIPDEYQETSSEIPVTPHTSSLSSTSTTSSTSSIGSIEQHSVPLLRKVADEWGVGPSLGVVSAKQFGFAEGKQSGLAGDEHPASEPLEALLFRRQQDLDESTLCAHLPKESQEVRDLEEAENAAIALKKDEERIEFSDSGAGSPSERRETSKHEVVPSAEGERIIRKTNDPLQSSHELTCRASSETKDSKVSPKPQTSRKSWQKPGLLRSMQLPPVKSMDIDLVEEVDPISPRRAPSPELMETGGNDESPKKMKITADETGLSELNPVLKSGDQSNIAEAEGASKGEEPTLERKARKSKRPDTKLTSSPPSDELQDSSPKKPETYRPPKKAKSDSESKKTRRTRHDSSNIPESVGPGYLHESQPSTSDGSSDEMETGL</sequence>
<feature type="compositionally biased region" description="Basic and acidic residues" evidence="1">
    <location>
        <begin position="380"/>
        <end position="404"/>
    </location>
</feature>
<feature type="compositionally biased region" description="Low complexity" evidence="1">
    <location>
        <begin position="117"/>
        <end position="130"/>
    </location>
</feature>
<name>A0A8T0FDI7_ARGBR</name>
<comment type="caution">
    <text evidence="2">The sequence shown here is derived from an EMBL/GenBank/DDBJ whole genome shotgun (WGS) entry which is preliminary data.</text>
</comment>
<feature type="compositionally biased region" description="Basic and acidic residues" evidence="1">
    <location>
        <begin position="483"/>
        <end position="492"/>
    </location>
</feature>
<organism evidence="2 3">
    <name type="scientific">Argiope bruennichi</name>
    <name type="common">Wasp spider</name>
    <name type="synonym">Aranea bruennichi</name>
    <dbReference type="NCBI Taxonomy" id="94029"/>
    <lineage>
        <taxon>Eukaryota</taxon>
        <taxon>Metazoa</taxon>
        <taxon>Ecdysozoa</taxon>
        <taxon>Arthropoda</taxon>
        <taxon>Chelicerata</taxon>
        <taxon>Arachnida</taxon>
        <taxon>Araneae</taxon>
        <taxon>Araneomorphae</taxon>
        <taxon>Entelegynae</taxon>
        <taxon>Araneoidea</taxon>
        <taxon>Araneidae</taxon>
        <taxon>Argiope</taxon>
    </lineage>
</organism>
<accession>A0A8T0FDI7</accession>
<feature type="compositionally biased region" description="Basic and acidic residues" evidence="1">
    <location>
        <begin position="1"/>
        <end position="46"/>
    </location>
</feature>
<feature type="compositionally biased region" description="Basic and acidic residues" evidence="1">
    <location>
        <begin position="362"/>
        <end position="371"/>
    </location>
</feature>
<protein>
    <submittedName>
        <fullName evidence="2">Uncharacterized protein</fullName>
    </submittedName>
</protein>
<evidence type="ECO:0000313" key="2">
    <source>
        <dbReference type="EMBL" id="KAF8789357.1"/>
    </source>
</evidence>
<feature type="region of interest" description="Disordered" evidence="1">
    <location>
        <begin position="228"/>
        <end position="272"/>
    </location>
</feature>
<feature type="region of interest" description="Disordered" evidence="1">
    <location>
        <begin position="1"/>
        <end position="161"/>
    </location>
</feature>
<feature type="compositionally biased region" description="Polar residues" evidence="1">
    <location>
        <begin position="405"/>
        <end position="418"/>
    </location>
</feature>
<keyword evidence="3" id="KW-1185">Reference proteome</keyword>
<dbReference type="AlphaFoldDB" id="A0A8T0FDI7"/>
<feature type="compositionally biased region" description="Low complexity" evidence="1">
    <location>
        <begin position="254"/>
        <end position="268"/>
    </location>
</feature>
<feature type="compositionally biased region" description="Pro residues" evidence="1">
    <location>
        <begin position="132"/>
        <end position="147"/>
    </location>
</feature>
<dbReference type="EMBL" id="JABXBU010000012">
    <property type="protein sequence ID" value="KAF8789357.1"/>
    <property type="molecule type" value="Genomic_DNA"/>
</dbReference>
<evidence type="ECO:0000313" key="3">
    <source>
        <dbReference type="Proteomes" id="UP000807504"/>
    </source>
</evidence>
<gene>
    <name evidence="2" type="ORF">HNY73_007298</name>
</gene>
<dbReference type="Proteomes" id="UP000807504">
    <property type="component" value="Unassembled WGS sequence"/>
</dbReference>
<feature type="compositionally biased region" description="Basic and acidic residues" evidence="1">
    <location>
        <begin position="553"/>
        <end position="573"/>
    </location>
</feature>